<reference evidence="10" key="1">
    <citation type="submission" date="2018-01" db="EMBL/GenBank/DDBJ databases">
        <authorList>
            <person name="Mao J.F."/>
        </authorList>
    </citation>
    <scope>NUCLEOTIDE SEQUENCE</scope>
    <source>
        <strain evidence="10">Huo1</strain>
        <tissue evidence="10">Leaf</tissue>
    </source>
</reference>
<evidence type="ECO:0000256" key="7">
    <source>
        <dbReference type="ARBA" id="ARBA00044504"/>
    </source>
</evidence>
<feature type="transmembrane region" description="Helical" evidence="8">
    <location>
        <begin position="289"/>
        <end position="310"/>
    </location>
</feature>
<dbReference type="PROSITE" id="PS00216">
    <property type="entry name" value="SUGAR_TRANSPORT_1"/>
    <property type="match status" value="1"/>
</dbReference>
<dbReference type="PROSITE" id="PS00217">
    <property type="entry name" value="SUGAR_TRANSPORT_2"/>
    <property type="match status" value="1"/>
</dbReference>
<dbReference type="PRINTS" id="PR00171">
    <property type="entry name" value="SUGRTRNSPORT"/>
</dbReference>
<name>A0A8X8VWJ2_SALSN</name>
<feature type="transmembrane region" description="Helical" evidence="8">
    <location>
        <begin position="167"/>
        <end position="190"/>
    </location>
</feature>
<evidence type="ECO:0000256" key="8">
    <source>
        <dbReference type="SAM" id="Phobius"/>
    </source>
</evidence>
<evidence type="ECO:0000256" key="6">
    <source>
        <dbReference type="ARBA" id="ARBA00023136"/>
    </source>
</evidence>
<dbReference type="InterPro" id="IPR020846">
    <property type="entry name" value="MFS_dom"/>
</dbReference>
<dbReference type="GO" id="GO:0022857">
    <property type="term" value="F:transmembrane transporter activity"/>
    <property type="evidence" value="ECO:0007669"/>
    <property type="project" value="InterPro"/>
</dbReference>
<dbReference type="EMBL" id="PNBA02000424">
    <property type="protein sequence ID" value="KAG6383718.1"/>
    <property type="molecule type" value="Genomic_DNA"/>
</dbReference>
<organism evidence="10">
    <name type="scientific">Salvia splendens</name>
    <name type="common">Scarlet sage</name>
    <dbReference type="NCBI Taxonomy" id="180675"/>
    <lineage>
        <taxon>Eukaryota</taxon>
        <taxon>Viridiplantae</taxon>
        <taxon>Streptophyta</taxon>
        <taxon>Embryophyta</taxon>
        <taxon>Tracheophyta</taxon>
        <taxon>Spermatophyta</taxon>
        <taxon>Magnoliopsida</taxon>
        <taxon>eudicotyledons</taxon>
        <taxon>Gunneridae</taxon>
        <taxon>Pentapetalae</taxon>
        <taxon>asterids</taxon>
        <taxon>lamiids</taxon>
        <taxon>Lamiales</taxon>
        <taxon>Lamiaceae</taxon>
        <taxon>Nepetoideae</taxon>
        <taxon>Mentheae</taxon>
        <taxon>Salviinae</taxon>
        <taxon>Salvia</taxon>
        <taxon>Salvia subgen. Calosphace</taxon>
        <taxon>core Calosphace</taxon>
    </lineage>
</organism>
<evidence type="ECO:0000313" key="11">
    <source>
        <dbReference type="Proteomes" id="UP000298416"/>
    </source>
</evidence>
<dbReference type="Pfam" id="PF00083">
    <property type="entry name" value="Sugar_tr"/>
    <property type="match status" value="2"/>
</dbReference>
<evidence type="ECO:0000256" key="3">
    <source>
        <dbReference type="ARBA" id="ARBA00022448"/>
    </source>
</evidence>
<dbReference type="InterPro" id="IPR050814">
    <property type="entry name" value="Myo-inositol_Transporter"/>
</dbReference>
<dbReference type="SUPFAM" id="SSF103473">
    <property type="entry name" value="MFS general substrate transporter"/>
    <property type="match status" value="1"/>
</dbReference>
<evidence type="ECO:0000256" key="2">
    <source>
        <dbReference type="ARBA" id="ARBA00010992"/>
    </source>
</evidence>
<dbReference type="PANTHER" id="PTHR48020:SF49">
    <property type="entry name" value="SUGAR TRANSPORTER"/>
    <property type="match status" value="1"/>
</dbReference>
<evidence type="ECO:0000313" key="10">
    <source>
        <dbReference type="EMBL" id="KAG6383718.1"/>
    </source>
</evidence>
<evidence type="ECO:0000256" key="4">
    <source>
        <dbReference type="ARBA" id="ARBA00022692"/>
    </source>
</evidence>
<dbReference type="GO" id="GO:0016020">
    <property type="term" value="C:membrane"/>
    <property type="evidence" value="ECO:0007669"/>
    <property type="project" value="UniProtKB-SubCell"/>
</dbReference>
<keyword evidence="4 8" id="KW-0812">Transmembrane</keyword>
<feature type="transmembrane region" description="Helical" evidence="8">
    <location>
        <begin position="77"/>
        <end position="97"/>
    </location>
</feature>
<evidence type="ECO:0000259" key="9">
    <source>
        <dbReference type="PROSITE" id="PS50850"/>
    </source>
</evidence>
<keyword evidence="6 8" id="KW-0472">Membrane</keyword>
<evidence type="ECO:0000256" key="5">
    <source>
        <dbReference type="ARBA" id="ARBA00022989"/>
    </source>
</evidence>
<dbReference type="PROSITE" id="PS50850">
    <property type="entry name" value="MFS"/>
    <property type="match status" value="1"/>
</dbReference>
<feature type="transmembrane region" description="Helical" evidence="8">
    <location>
        <begin position="138"/>
        <end position="155"/>
    </location>
</feature>
<proteinExistence type="inferred from homology"/>
<feature type="transmembrane region" description="Helical" evidence="8">
    <location>
        <begin position="258"/>
        <end position="282"/>
    </location>
</feature>
<dbReference type="Gene3D" id="1.20.1250.20">
    <property type="entry name" value="MFS general substrate transporter like domains"/>
    <property type="match status" value="2"/>
</dbReference>
<sequence length="445" mass="48788">MNSDVSQDEDVCVSYPFEENGIISSSNYVMACSIFASLNSMLLGYDVGVMSGAIWFIQEDLKISEVQEEVFVGILSIKWTMAFAAMVFQFGAGIMALASSFTVLMMGRLLAGIGMGFGVMITPVYIAEIAPTVSRGSLTSFPEIFINLGILLGYISNYSFSGLPAHINWRIMLAVGTLPSIFIGGALFVIPESLRWLVMQNRIDEARSMLFRINENAGEVEEKLAEIQEAARFMIKDRSEDKAVWREMLNPTPPAVGFRSSGCNCCFGFTKMIFILIAILLIDKAGRKPLLYVSTIGMTVCLFTLGLTLSTMGNSVFGISLAILCVWGNVAFFSVRIGPICWVVSSEIFPLKLRAQASAIGSVGSRVSSDIIAMSFLSVNHAITVGGTFLVFAAISALSVVFVYKYVPETKGKSLEQIELLFQNDSYWEDGEVELQDVQHLIQRE</sequence>
<feature type="transmembrane region" description="Helical" evidence="8">
    <location>
        <begin position="316"/>
        <end position="345"/>
    </location>
</feature>
<comment type="caution">
    <text evidence="10">The sequence shown here is derived from an EMBL/GenBank/DDBJ whole genome shotgun (WGS) entry which is preliminary data.</text>
</comment>
<dbReference type="InterPro" id="IPR005829">
    <property type="entry name" value="Sugar_transporter_CS"/>
</dbReference>
<dbReference type="AlphaFoldDB" id="A0A8X8VWJ2"/>
<feature type="transmembrane region" description="Helical" evidence="8">
    <location>
        <begin position="383"/>
        <end position="404"/>
    </location>
</feature>
<keyword evidence="5 8" id="KW-1133">Transmembrane helix</keyword>
<reference evidence="10" key="2">
    <citation type="submission" date="2020-08" db="EMBL/GenBank/DDBJ databases">
        <title>Plant Genome Project.</title>
        <authorList>
            <person name="Zhang R.-G."/>
        </authorList>
    </citation>
    <scope>NUCLEOTIDE SEQUENCE</scope>
    <source>
        <strain evidence="10">Huo1</strain>
        <tissue evidence="10">Leaf</tissue>
    </source>
</reference>
<comment type="subcellular location">
    <subcellularLocation>
        <location evidence="1">Membrane</location>
        <topology evidence="1">Multi-pass membrane protein</topology>
    </subcellularLocation>
</comment>
<dbReference type="InterPro" id="IPR003663">
    <property type="entry name" value="Sugar/inositol_transpt"/>
</dbReference>
<dbReference type="Proteomes" id="UP000298416">
    <property type="component" value="Unassembled WGS sequence"/>
</dbReference>
<protein>
    <recommendedName>
        <fullName evidence="9">Major facilitator superfamily (MFS) profile domain-containing protein</fullName>
    </recommendedName>
</protein>
<comment type="similarity">
    <text evidence="7">Belongs to the major facilitator superfamily. Phosphate:H(+) symporter (TC 2.A.1.9) family.</text>
</comment>
<dbReference type="PANTHER" id="PTHR48020">
    <property type="entry name" value="PROTON MYO-INOSITOL COTRANSPORTER"/>
    <property type="match status" value="1"/>
</dbReference>
<comment type="similarity">
    <text evidence="2">Belongs to the major facilitator superfamily. Sugar transporter (TC 2.A.1.1) family.</text>
</comment>
<accession>A0A8X8VWJ2</accession>
<keyword evidence="11" id="KW-1185">Reference proteome</keyword>
<gene>
    <name evidence="10" type="ORF">SASPL_156519</name>
</gene>
<feature type="transmembrane region" description="Helical" evidence="8">
    <location>
        <begin position="109"/>
        <end position="126"/>
    </location>
</feature>
<evidence type="ECO:0000256" key="1">
    <source>
        <dbReference type="ARBA" id="ARBA00004141"/>
    </source>
</evidence>
<feature type="transmembrane region" description="Helical" evidence="8">
    <location>
        <begin position="28"/>
        <end position="57"/>
    </location>
</feature>
<dbReference type="InterPro" id="IPR005828">
    <property type="entry name" value="MFS_sugar_transport-like"/>
</dbReference>
<dbReference type="InterPro" id="IPR036259">
    <property type="entry name" value="MFS_trans_sf"/>
</dbReference>
<feature type="domain" description="Major facilitator superfamily (MFS) profile" evidence="9">
    <location>
        <begin position="1"/>
        <end position="411"/>
    </location>
</feature>
<keyword evidence="3" id="KW-0813">Transport</keyword>